<accession>N6TPG5</accession>
<dbReference type="OrthoDB" id="6781779at2759"/>
<proteinExistence type="predicted"/>
<gene>
    <name evidence="3" type="ORF">YQE_03732</name>
</gene>
<organism evidence="3">
    <name type="scientific">Dendroctonus ponderosae</name>
    <name type="common">Mountain pine beetle</name>
    <dbReference type="NCBI Taxonomy" id="77166"/>
    <lineage>
        <taxon>Eukaryota</taxon>
        <taxon>Metazoa</taxon>
        <taxon>Ecdysozoa</taxon>
        <taxon>Arthropoda</taxon>
        <taxon>Hexapoda</taxon>
        <taxon>Insecta</taxon>
        <taxon>Pterygota</taxon>
        <taxon>Neoptera</taxon>
        <taxon>Endopterygota</taxon>
        <taxon>Coleoptera</taxon>
        <taxon>Polyphaga</taxon>
        <taxon>Cucujiformia</taxon>
        <taxon>Curculionidae</taxon>
        <taxon>Scolytinae</taxon>
        <taxon>Dendroctonus</taxon>
    </lineage>
</organism>
<dbReference type="AlphaFoldDB" id="N6TPG5"/>
<feature type="compositionally biased region" description="Polar residues" evidence="1">
    <location>
        <begin position="156"/>
        <end position="172"/>
    </location>
</feature>
<evidence type="ECO:0000256" key="1">
    <source>
        <dbReference type="SAM" id="MobiDB-lite"/>
    </source>
</evidence>
<dbReference type="OMA" id="IYLGHEY"/>
<feature type="signal peptide" evidence="2">
    <location>
        <begin position="1"/>
        <end position="21"/>
    </location>
</feature>
<evidence type="ECO:0000313" key="3">
    <source>
        <dbReference type="EMBL" id="ENN79913.1"/>
    </source>
</evidence>
<reference evidence="3" key="1">
    <citation type="journal article" date="2013" name="Genome Biol.">
        <title>Draft genome of the mountain pine beetle, Dendroctonus ponderosae Hopkins, a major forest pest.</title>
        <authorList>
            <person name="Keeling C.I."/>
            <person name="Yuen M.M."/>
            <person name="Liao N.Y."/>
            <person name="Docking T.R."/>
            <person name="Chan S.K."/>
            <person name="Taylor G.A."/>
            <person name="Palmquist D.L."/>
            <person name="Jackman S.D."/>
            <person name="Nguyen A."/>
            <person name="Li M."/>
            <person name="Henderson H."/>
            <person name="Janes J.K."/>
            <person name="Zhao Y."/>
            <person name="Pandoh P."/>
            <person name="Moore R."/>
            <person name="Sperling F.A."/>
            <person name="Huber D.P."/>
            <person name="Birol I."/>
            <person name="Jones S.J."/>
            <person name="Bohlmann J."/>
        </authorList>
    </citation>
    <scope>NUCLEOTIDE SEQUENCE</scope>
</reference>
<dbReference type="EMBL" id="KB740635">
    <property type="protein sequence ID" value="ENN79913.1"/>
    <property type="molecule type" value="Genomic_DNA"/>
</dbReference>
<feature type="non-terminal residue" evidence="3">
    <location>
        <position position="1"/>
    </location>
</feature>
<feature type="region of interest" description="Disordered" evidence="1">
    <location>
        <begin position="103"/>
        <end position="172"/>
    </location>
</feature>
<keyword evidence="2" id="KW-0732">Signal</keyword>
<feature type="chain" id="PRO_5011208518" evidence="2">
    <location>
        <begin position="22"/>
        <end position="194"/>
    </location>
</feature>
<name>N6TPG5_DENPD</name>
<protein>
    <submittedName>
        <fullName evidence="3">Uncharacterized protein</fullName>
    </submittedName>
</protein>
<sequence length="194" mass="21385">MRPRAIIPVISALFFVGTTTALQCYTCGGQEDGSTSCVEFQSNEHPGYVKDCGADGKSCRLTREVSENRILSRSCEAIELNDCKTANSIEFCYCTKDLCNSMSPPDDEEDDEEQGEAKNIEGSGRKSESENEIENPIKPNTPKGDFSIEENEETKPSTQIGNSGTQHPPSSRSIDQFRGAFLIIAVTHFRLFLL</sequence>
<feature type="compositionally biased region" description="Acidic residues" evidence="1">
    <location>
        <begin position="105"/>
        <end position="114"/>
    </location>
</feature>
<dbReference type="HOGENOM" id="CLU_1403790_0_0_1"/>
<evidence type="ECO:0000256" key="2">
    <source>
        <dbReference type="SAM" id="SignalP"/>
    </source>
</evidence>
<feature type="compositionally biased region" description="Basic and acidic residues" evidence="1">
    <location>
        <begin position="115"/>
        <end position="129"/>
    </location>
</feature>